<dbReference type="Proteomes" id="UP000822142">
    <property type="component" value="Unassembled WGS sequence"/>
</dbReference>
<dbReference type="SMART" id="SM00342">
    <property type="entry name" value="HTH_ARAC"/>
    <property type="match status" value="1"/>
</dbReference>
<evidence type="ECO:0000256" key="3">
    <source>
        <dbReference type="ARBA" id="ARBA00023163"/>
    </source>
</evidence>
<dbReference type="Pfam" id="PF12833">
    <property type="entry name" value="HTH_18"/>
    <property type="match status" value="1"/>
</dbReference>
<dbReference type="RefSeq" id="WP_173749318.1">
    <property type="nucleotide sequence ID" value="NZ_JAAITA010000010.1"/>
</dbReference>
<sequence length="403" mass="47069">MELTQLDMKKIKALHVTTKLPVYIIDKDNSLVTSYCSSYAHPLSYKLTEKKVPSRYVSFYYGILREVFLAVKYKDISIILGPYLTRRVSDKDLTAIFNTLSPQQQKTLEKMNYQSYYHSMPVYSLGDMRDFLILLGFLFDFDLEQEYSTELHRKVAENSLTLEEESLRKMRTDSFREERYLFHYENRILNLVEQGDLKVLKQEIANLGSSVIPVATSDSLRTEKNYTIIILEKLSSLAIQVGKDILRIVHLRDFYIRKLEQQTDLIGVLDTRDSAIIHFTKELHGLAKKLQSPLIRCIVQHINLKIYEPIKVATLAREFYISESALRRNFKNEMGMTIIDYITTRKVEEAKVLLQSGLPISDTAKRLSYYDMSHFHRSFKKHTGITPQQFKNENTIAKRPLYT</sequence>
<keyword evidence="3" id="KW-0804">Transcription</keyword>
<evidence type="ECO:0000313" key="5">
    <source>
        <dbReference type="EMBL" id="NSJ86298.1"/>
    </source>
</evidence>
<evidence type="ECO:0000256" key="1">
    <source>
        <dbReference type="ARBA" id="ARBA00023015"/>
    </source>
</evidence>
<dbReference type="PANTHER" id="PTHR43280">
    <property type="entry name" value="ARAC-FAMILY TRANSCRIPTIONAL REGULATOR"/>
    <property type="match status" value="1"/>
</dbReference>
<gene>
    <name evidence="5" type="ORF">G5A70_09000</name>
</gene>
<accession>A0ABX2I770</accession>
<comment type="caution">
    <text evidence="5">The sequence shown here is derived from an EMBL/GenBank/DDBJ whole genome shotgun (WGS) entry which is preliminary data.</text>
</comment>
<dbReference type="Gene3D" id="1.10.10.60">
    <property type="entry name" value="Homeodomain-like"/>
    <property type="match status" value="2"/>
</dbReference>
<dbReference type="EMBL" id="JAAITA010000010">
    <property type="protein sequence ID" value="NSJ86298.1"/>
    <property type="molecule type" value="Genomic_DNA"/>
</dbReference>
<protein>
    <submittedName>
        <fullName evidence="5">YSIRK-targeted surface antigen transcriptional regulator</fullName>
    </submittedName>
</protein>
<evidence type="ECO:0000313" key="6">
    <source>
        <dbReference type="Proteomes" id="UP000822142"/>
    </source>
</evidence>
<dbReference type="PROSITE" id="PS01124">
    <property type="entry name" value="HTH_ARAC_FAMILY_2"/>
    <property type="match status" value="1"/>
</dbReference>
<proteinExistence type="predicted"/>
<dbReference type="InterPro" id="IPR024022">
    <property type="entry name" value="Tscrpt_reg_HTH_surface_antigen"/>
</dbReference>
<keyword evidence="6" id="KW-1185">Reference proteome</keyword>
<dbReference type="InterPro" id="IPR018060">
    <property type="entry name" value="HTH_AraC"/>
</dbReference>
<name>A0ABX2I770_BLAHA</name>
<dbReference type="NCBIfam" id="TIGR04094">
    <property type="entry name" value="adjacent_YSIRK"/>
    <property type="match status" value="1"/>
</dbReference>
<evidence type="ECO:0000259" key="4">
    <source>
        <dbReference type="PROSITE" id="PS01124"/>
    </source>
</evidence>
<dbReference type="PANTHER" id="PTHR43280:SF2">
    <property type="entry name" value="HTH-TYPE TRANSCRIPTIONAL REGULATOR EXSA"/>
    <property type="match status" value="1"/>
</dbReference>
<reference evidence="5 6" key="1">
    <citation type="journal article" date="2020" name="Cell Host Microbe">
        <title>Functional and Genomic Variation between Human-Derived Isolates of Lachnospiraceae Reveals Inter- and Intra-Species Diversity.</title>
        <authorList>
            <person name="Sorbara M.T."/>
            <person name="Littmann E.R."/>
            <person name="Fontana E."/>
            <person name="Moody T.U."/>
            <person name="Kohout C.E."/>
            <person name="Gjonbalaj M."/>
            <person name="Eaton V."/>
            <person name="Seok R."/>
            <person name="Leiner I.M."/>
            <person name="Pamer E.G."/>
        </authorList>
    </citation>
    <scope>NUCLEOTIDE SEQUENCE [LARGE SCALE GENOMIC DNA]</scope>
    <source>
        <strain evidence="5 6">MSK.15.26</strain>
    </source>
</reference>
<dbReference type="SUPFAM" id="SSF46689">
    <property type="entry name" value="Homeodomain-like"/>
    <property type="match status" value="2"/>
</dbReference>
<evidence type="ECO:0000256" key="2">
    <source>
        <dbReference type="ARBA" id="ARBA00023125"/>
    </source>
</evidence>
<dbReference type="InterPro" id="IPR009057">
    <property type="entry name" value="Homeodomain-like_sf"/>
</dbReference>
<keyword evidence="2" id="KW-0238">DNA-binding</keyword>
<keyword evidence="1" id="KW-0805">Transcription regulation</keyword>
<organism evidence="5 6">
    <name type="scientific">Blautia hansenii</name>
    <name type="common">Ruminococcus hansenii</name>
    <dbReference type="NCBI Taxonomy" id="1322"/>
    <lineage>
        <taxon>Bacteria</taxon>
        <taxon>Bacillati</taxon>
        <taxon>Bacillota</taxon>
        <taxon>Clostridia</taxon>
        <taxon>Lachnospirales</taxon>
        <taxon>Lachnospiraceae</taxon>
        <taxon>Blautia</taxon>
    </lineage>
</organism>
<feature type="domain" description="HTH araC/xylS-type" evidence="4">
    <location>
        <begin position="296"/>
        <end position="393"/>
    </location>
</feature>